<dbReference type="SUPFAM" id="SSF46689">
    <property type="entry name" value="Homeodomain-like"/>
    <property type="match status" value="1"/>
</dbReference>
<protein>
    <submittedName>
        <fullName evidence="5">HTH CENPB-type domain-containing protein</fullName>
    </submittedName>
</protein>
<dbReference type="InterPro" id="IPR004875">
    <property type="entry name" value="DDE_SF_endonuclease_dom"/>
</dbReference>
<proteinExistence type="predicted"/>
<dbReference type="Proteomes" id="UP000887540">
    <property type="component" value="Unplaced"/>
</dbReference>
<dbReference type="AlphaFoldDB" id="A0A914CYW0"/>
<dbReference type="PROSITE" id="PS51253">
    <property type="entry name" value="HTH_CENPB"/>
    <property type="match status" value="1"/>
</dbReference>
<feature type="domain" description="HTH CENPB-type" evidence="3">
    <location>
        <begin position="1"/>
        <end position="35"/>
    </location>
</feature>
<keyword evidence="2" id="KW-0238">DNA-binding</keyword>
<dbReference type="Pfam" id="PF03221">
    <property type="entry name" value="HTH_Tnp_Tc5"/>
    <property type="match status" value="1"/>
</dbReference>
<comment type="subcellular location">
    <subcellularLocation>
        <location evidence="1">Nucleus</location>
    </subcellularLocation>
</comment>
<sequence length="401" mass="46810">AKALELAKLLRIQNFNASNGWLGNFRKRHDILFKTIRGEAGAVDLNVVRRWIEEELNPVLNEFDPEDVYNADETGSYYTMMPNRTLAFKGENVNAVKFSKDRITVHVCANMTGSDKRNLLIIGHSRNPRDFKGNMPPEGVYTFSKKAWMNHEIFDKWLMNWDDELDVSGRKIVLFVDNFSAHKSNVKLRNITLKFLPENSTSVVQPMDRGIIRNLKFYYRRSLLSEKIKAIDLNKPEKKISLPHAIRMMIKSWDEVKLSTIQHCFANAGFVRDEEGLNAVGDLMEEDDLELEEFRRMFDRVMNMAPHEERVDAMDYLNSDENLSADEEEPTNEEIVADLMNGEMEYENEEEPTNEEIVADLTNGEMEYESENEDNDDLMFIWDAENEINQEFFQMHNDFMQ</sequence>
<dbReference type="Pfam" id="PF03184">
    <property type="entry name" value="DDE_1"/>
    <property type="match status" value="1"/>
</dbReference>
<evidence type="ECO:0000256" key="1">
    <source>
        <dbReference type="ARBA" id="ARBA00004123"/>
    </source>
</evidence>
<evidence type="ECO:0000313" key="4">
    <source>
        <dbReference type="Proteomes" id="UP000887540"/>
    </source>
</evidence>
<accession>A0A914CYW0</accession>
<dbReference type="GO" id="GO:0005634">
    <property type="term" value="C:nucleus"/>
    <property type="evidence" value="ECO:0007669"/>
    <property type="project" value="UniProtKB-SubCell"/>
</dbReference>
<organism evidence="4 5">
    <name type="scientific">Acrobeloides nanus</name>
    <dbReference type="NCBI Taxonomy" id="290746"/>
    <lineage>
        <taxon>Eukaryota</taxon>
        <taxon>Metazoa</taxon>
        <taxon>Ecdysozoa</taxon>
        <taxon>Nematoda</taxon>
        <taxon>Chromadorea</taxon>
        <taxon>Rhabditida</taxon>
        <taxon>Tylenchina</taxon>
        <taxon>Cephalobomorpha</taxon>
        <taxon>Cephaloboidea</taxon>
        <taxon>Cephalobidae</taxon>
        <taxon>Acrobeloides</taxon>
    </lineage>
</organism>
<dbReference type="GO" id="GO:0003677">
    <property type="term" value="F:DNA binding"/>
    <property type="evidence" value="ECO:0007669"/>
    <property type="project" value="UniProtKB-KW"/>
</dbReference>
<dbReference type="InterPro" id="IPR006600">
    <property type="entry name" value="HTH_CenpB_DNA-bd_dom"/>
</dbReference>
<dbReference type="InterPro" id="IPR009057">
    <property type="entry name" value="Homeodomain-like_sf"/>
</dbReference>
<dbReference type="Gene3D" id="1.10.10.60">
    <property type="entry name" value="Homeodomain-like"/>
    <property type="match status" value="1"/>
</dbReference>
<name>A0A914CYW0_9BILA</name>
<dbReference type="InterPro" id="IPR050863">
    <property type="entry name" value="CenT-Element_Derived"/>
</dbReference>
<dbReference type="Gene3D" id="3.30.420.10">
    <property type="entry name" value="Ribonuclease H-like superfamily/Ribonuclease H"/>
    <property type="match status" value="1"/>
</dbReference>
<dbReference type="WBParaSite" id="ACRNAN_scaffold15832.g16642.t1">
    <property type="protein sequence ID" value="ACRNAN_scaffold15832.g16642.t1"/>
    <property type="gene ID" value="ACRNAN_scaffold15832.g16642"/>
</dbReference>
<keyword evidence="4" id="KW-1185">Reference proteome</keyword>
<evidence type="ECO:0000259" key="3">
    <source>
        <dbReference type="PROSITE" id="PS51253"/>
    </source>
</evidence>
<evidence type="ECO:0000313" key="5">
    <source>
        <dbReference type="WBParaSite" id="ACRNAN_scaffold15832.g16642.t1"/>
    </source>
</evidence>
<evidence type="ECO:0000256" key="2">
    <source>
        <dbReference type="ARBA" id="ARBA00023125"/>
    </source>
</evidence>
<dbReference type="PANTHER" id="PTHR19303">
    <property type="entry name" value="TRANSPOSON"/>
    <property type="match status" value="1"/>
</dbReference>
<reference evidence="5" key="1">
    <citation type="submission" date="2022-11" db="UniProtKB">
        <authorList>
            <consortium name="WormBaseParasite"/>
        </authorList>
    </citation>
    <scope>IDENTIFICATION</scope>
</reference>
<dbReference type="InterPro" id="IPR036397">
    <property type="entry name" value="RNaseH_sf"/>
</dbReference>
<dbReference type="PANTHER" id="PTHR19303:SF73">
    <property type="entry name" value="PROTEIN PDC2"/>
    <property type="match status" value="1"/>
</dbReference>